<name>A0A0C9TZS7_PAXIN</name>
<proteinExistence type="predicted"/>
<protein>
    <submittedName>
        <fullName evidence="1">Uncharacterized protein</fullName>
    </submittedName>
</protein>
<keyword evidence="2" id="KW-1185">Reference proteome</keyword>
<gene>
    <name evidence="1" type="ORF">PAXINDRAFT_170996</name>
</gene>
<dbReference type="HOGENOM" id="CLU_1876094_0_0_1"/>
<dbReference type="Proteomes" id="UP000053647">
    <property type="component" value="Unassembled WGS sequence"/>
</dbReference>
<evidence type="ECO:0000313" key="2">
    <source>
        <dbReference type="Proteomes" id="UP000053647"/>
    </source>
</evidence>
<accession>A0A0C9TZS7</accession>
<dbReference type="EMBL" id="KN819359">
    <property type="protein sequence ID" value="KIJ12801.1"/>
    <property type="molecule type" value="Genomic_DNA"/>
</dbReference>
<organism evidence="1 2">
    <name type="scientific">Paxillus involutus ATCC 200175</name>
    <dbReference type="NCBI Taxonomy" id="664439"/>
    <lineage>
        <taxon>Eukaryota</taxon>
        <taxon>Fungi</taxon>
        <taxon>Dikarya</taxon>
        <taxon>Basidiomycota</taxon>
        <taxon>Agaricomycotina</taxon>
        <taxon>Agaricomycetes</taxon>
        <taxon>Agaricomycetidae</taxon>
        <taxon>Boletales</taxon>
        <taxon>Paxilineae</taxon>
        <taxon>Paxillaceae</taxon>
        <taxon>Paxillus</taxon>
    </lineage>
</organism>
<evidence type="ECO:0000313" key="1">
    <source>
        <dbReference type="EMBL" id="KIJ12801.1"/>
    </source>
</evidence>
<reference evidence="2" key="2">
    <citation type="submission" date="2015-01" db="EMBL/GenBank/DDBJ databases">
        <title>Evolutionary Origins and Diversification of the Mycorrhizal Mutualists.</title>
        <authorList>
            <consortium name="DOE Joint Genome Institute"/>
            <consortium name="Mycorrhizal Genomics Consortium"/>
            <person name="Kohler A."/>
            <person name="Kuo A."/>
            <person name="Nagy L.G."/>
            <person name="Floudas D."/>
            <person name="Copeland A."/>
            <person name="Barry K.W."/>
            <person name="Cichocki N."/>
            <person name="Veneault-Fourrey C."/>
            <person name="LaButti K."/>
            <person name="Lindquist E.A."/>
            <person name="Lipzen A."/>
            <person name="Lundell T."/>
            <person name="Morin E."/>
            <person name="Murat C."/>
            <person name="Riley R."/>
            <person name="Ohm R."/>
            <person name="Sun H."/>
            <person name="Tunlid A."/>
            <person name="Henrissat B."/>
            <person name="Grigoriev I.V."/>
            <person name="Hibbett D.S."/>
            <person name="Martin F."/>
        </authorList>
    </citation>
    <scope>NUCLEOTIDE SEQUENCE [LARGE SCALE GENOMIC DNA]</scope>
    <source>
        <strain evidence="2">ATCC 200175</strain>
    </source>
</reference>
<reference evidence="1 2" key="1">
    <citation type="submission" date="2014-06" db="EMBL/GenBank/DDBJ databases">
        <authorList>
            <consortium name="DOE Joint Genome Institute"/>
            <person name="Kuo A."/>
            <person name="Kohler A."/>
            <person name="Nagy L.G."/>
            <person name="Floudas D."/>
            <person name="Copeland A."/>
            <person name="Barry K.W."/>
            <person name="Cichocki N."/>
            <person name="Veneault-Fourrey C."/>
            <person name="LaButti K."/>
            <person name="Lindquist E.A."/>
            <person name="Lipzen A."/>
            <person name="Lundell T."/>
            <person name="Morin E."/>
            <person name="Murat C."/>
            <person name="Sun H."/>
            <person name="Tunlid A."/>
            <person name="Henrissat B."/>
            <person name="Grigoriev I.V."/>
            <person name="Hibbett D.S."/>
            <person name="Martin F."/>
            <person name="Nordberg H.P."/>
            <person name="Cantor M.N."/>
            <person name="Hua S.X."/>
        </authorList>
    </citation>
    <scope>NUCLEOTIDE SEQUENCE [LARGE SCALE GENOMIC DNA]</scope>
    <source>
        <strain evidence="1 2">ATCC 200175</strain>
    </source>
</reference>
<sequence>MTRNEKLRYMYSTHERVSPPISDYTFECSCVSRSLPSCFLRVITSMRWCVSDVSILVRVDRLGENEPVEHQLTCEQWPESRYLCTITHLHFRKYHLNQITQYLTQLFLDSELGLLLVLVVVNSNVWWRILLEMVSG</sequence>
<dbReference type="AlphaFoldDB" id="A0A0C9TZS7"/>